<dbReference type="GO" id="GO:0005525">
    <property type="term" value="F:GTP binding"/>
    <property type="evidence" value="ECO:0007669"/>
    <property type="project" value="UniProtKB-KW"/>
</dbReference>
<dbReference type="GO" id="GO:0005794">
    <property type="term" value="C:Golgi apparatus"/>
    <property type="evidence" value="ECO:0007669"/>
    <property type="project" value="TreeGrafter"/>
</dbReference>
<feature type="binding site" evidence="4">
    <location>
        <position position="71"/>
    </location>
    <ligand>
        <name>Mg(2+)</name>
        <dbReference type="ChEBI" id="CHEBI:18420"/>
    </ligand>
</feature>
<dbReference type="OrthoDB" id="414781at2759"/>
<dbReference type="VEuPathDB" id="FungiDB:SeMB42_g07932"/>
<feature type="binding site" evidence="3">
    <location>
        <position position="93"/>
    </location>
    <ligand>
        <name>GTP</name>
        <dbReference type="ChEBI" id="CHEBI:37565"/>
    </ligand>
</feature>
<evidence type="ECO:0000313" key="6">
    <source>
        <dbReference type="EMBL" id="TPX38937.1"/>
    </source>
</evidence>
<dbReference type="SMART" id="SM00175">
    <property type="entry name" value="RAB"/>
    <property type="match status" value="1"/>
</dbReference>
<keyword evidence="4" id="KW-0479">Metal-binding</keyword>
<dbReference type="GO" id="GO:0046872">
    <property type="term" value="F:metal ion binding"/>
    <property type="evidence" value="ECO:0007669"/>
    <property type="project" value="UniProtKB-KW"/>
</dbReference>
<comment type="similarity">
    <text evidence="5">Belongs to the small GTPase superfamily. Arf family.</text>
</comment>
<dbReference type="PRINTS" id="PR00328">
    <property type="entry name" value="SAR1GTPBP"/>
</dbReference>
<dbReference type="GO" id="GO:0034067">
    <property type="term" value="P:protein localization to Golgi apparatus"/>
    <property type="evidence" value="ECO:0007669"/>
    <property type="project" value="TreeGrafter"/>
</dbReference>
<dbReference type="PANTHER" id="PTHR45909">
    <property type="entry name" value="ADP-RIBOSYLATION FACTOR-RELATED PROTEIN 1"/>
    <property type="match status" value="1"/>
</dbReference>
<keyword evidence="1 3" id="KW-0547">Nucleotide-binding</keyword>
<comment type="caution">
    <text evidence="6">The sequence shown here is derived from an EMBL/GenBank/DDBJ whole genome shotgun (WGS) entry which is preliminary data.</text>
</comment>
<gene>
    <name evidence="6" type="ORF">SeLEV6574_g07506</name>
</gene>
<dbReference type="InterPro" id="IPR006689">
    <property type="entry name" value="Small_GTPase_ARF/SAR"/>
</dbReference>
<dbReference type="Pfam" id="PF00025">
    <property type="entry name" value="Arf"/>
    <property type="match status" value="1"/>
</dbReference>
<dbReference type="PROSITE" id="PS51417">
    <property type="entry name" value="ARF"/>
    <property type="match status" value="1"/>
</dbReference>
<dbReference type="GO" id="GO:0003924">
    <property type="term" value="F:GTPase activity"/>
    <property type="evidence" value="ECO:0007669"/>
    <property type="project" value="InterPro"/>
</dbReference>
<feature type="binding site" evidence="3">
    <location>
        <begin position="41"/>
        <end position="48"/>
    </location>
    <ligand>
        <name>GTP</name>
        <dbReference type="ChEBI" id="CHEBI:37565"/>
    </ligand>
</feature>
<dbReference type="InterPro" id="IPR027417">
    <property type="entry name" value="P-loop_NTPase"/>
</dbReference>
<dbReference type="AlphaFoldDB" id="A0A507CD02"/>
<dbReference type="SMART" id="SM00178">
    <property type="entry name" value="SAR"/>
    <property type="match status" value="1"/>
</dbReference>
<sequence>MNAPSTIHIAQTRPDPAMYSLATGLFKRLTQKDEYYILILGLDNAGKSTLLEKIKSVYTGHAVAPDRIVPTVGMNMGKIDVNRSRLNFWDVGGQKELHAIWEKYYAEAHAVVFVVDATDAARIDECKCTFERVVTNDGIEGVPVLMLANKQDVPGAMKVHEIKEIFNHIAVKLGARDSKVLALSALRGEGISEALDWLMLRMVRNKANRPPVQRP</sequence>
<evidence type="ECO:0000256" key="1">
    <source>
        <dbReference type="ARBA" id="ARBA00022741"/>
    </source>
</evidence>
<evidence type="ECO:0000256" key="2">
    <source>
        <dbReference type="ARBA" id="ARBA00023134"/>
    </source>
</evidence>
<proteinExistence type="inferred from homology"/>
<dbReference type="InterPro" id="IPR005225">
    <property type="entry name" value="Small_GTP-bd"/>
</dbReference>
<protein>
    <submittedName>
        <fullName evidence="6">Uncharacterized protein</fullName>
    </submittedName>
</protein>
<dbReference type="EMBL" id="QEAM01000541">
    <property type="protein sequence ID" value="TPX38937.1"/>
    <property type="molecule type" value="Genomic_DNA"/>
</dbReference>
<name>A0A507CD02_9FUNG</name>
<feature type="binding site" evidence="3">
    <location>
        <begin position="149"/>
        <end position="152"/>
    </location>
    <ligand>
        <name>GTP</name>
        <dbReference type="ChEBI" id="CHEBI:37565"/>
    </ligand>
</feature>
<keyword evidence="4" id="KW-0460">Magnesium</keyword>
<evidence type="ECO:0000256" key="5">
    <source>
        <dbReference type="RuleBase" id="RU003925"/>
    </source>
</evidence>
<feature type="binding site" evidence="4">
    <location>
        <position position="48"/>
    </location>
    <ligand>
        <name>Mg(2+)</name>
        <dbReference type="ChEBI" id="CHEBI:18420"/>
    </ligand>
</feature>
<dbReference type="InterPro" id="IPR024156">
    <property type="entry name" value="Small_GTPase_ARF"/>
</dbReference>
<dbReference type="CDD" id="cd04160">
    <property type="entry name" value="Arfrp1"/>
    <property type="match status" value="1"/>
</dbReference>
<evidence type="ECO:0000256" key="3">
    <source>
        <dbReference type="PIRSR" id="PIRSR606689-1"/>
    </source>
</evidence>
<evidence type="ECO:0000313" key="7">
    <source>
        <dbReference type="Proteomes" id="UP000320475"/>
    </source>
</evidence>
<dbReference type="GO" id="GO:0043001">
    <property type="term" value="P:Golgi to plasma membrane protein transport"/>
    <property type="evidence" value="ECO:0007669"/>
    <property type="project" value="TreeGrafter"/>
</dbReference>
<dbReference type="PANTHER" id="PTHR45909:SF1">
    <property type="entry name" value="ADP-RIBOSYLATION FACTOR-RELATED PROTEIN 1"/>
    <property type="match status" value="1"/>
</dbReference>
<dbReference type="FunFam" id="3.40.50.300:FF:001317">
    <property type="entry name" value="Putative ADP-ribosylation factor"/>
    <property type="match status" value="1"/>
</dbReference>
<dbReference type="Proteomes" id="UP000320475">
    <property type="component" value="Unassembled WGS sequence"/>
</dbReference>
<dbReference type="SMART" id="SM00177">
    <property type="entry name" value="ARF"/>
    <property type="match status" value="1"/>
</dbReference>
<reference evidence="6 7" key="1">
    <citation type="journal article" date="2019" name="Sci. Rep.">
        <title>Comparative genomics of chytrid fungi reveal insights into the obligate biotrophic and pathogenic lifestyle of Synchytrium endobioticum.</title>
        <authorList>
            <person name="van de Vossenberg B.T.L.H."/>
            <person name="Warris S."/>
            <person name="Nguyen H.D.T."/>
            <person name="van Gent-Pelzer M.P.E."/>
            <person name="Joly D.L."/>
            <person name="van de Geest H.C."/>
            <person name="Bonants P.J.M."/>
            <person name="Smith D.S."/>
            <person name="Levesque C.A."/>
            <person name="van der Lee T.A.J."/>
        </authorList>
    </citation>
    <scope>NUCLEOTIDE SEQUENCE [LARGE SCALE GENOMIC DNA]</scope>
    <source>
        <strain evidence="6 7">LEV6574</strain>
    </source>
</reference>
<dbReference type="SUPFAM" id="SSF52540">
    <property type="entry name" value="P-loop containing nucleoside triphosphate hydrolases"/>
    <property type="match status" value="1"/>
</dbReference>
<organism evidence="6 7">
    <name type="scientific">Synchytrium endobioticum</name>
    <dbReference type="NCBI Taxonomy" id="286115"/>
    <lineage>
        <taxon>Eukaryota</taxon>
        <taxon>Fungi</taxon>
        <taxon>Fungi incertae sedis</taxon>
        <taxon>Chytridiomycota</taxon>
        <taxon>Chytridiomycota incertae sedis</taxon>
        <taxon>Chytridiomycetes</taxon>
        <taxon>Synchytriales</taxon>
        <taxon>Synchytriaceae</taxon>
        <taxon>Synchytrium</taxon>
    </lineage>
</organism>
<keyword evidence="2 3" id="KW-0342">GTP-binding</keyword>
<accession>A0A507CD02</accession>
<dbReference type="NCBIfam" id="TIGR00231">
    <property type="entry name" value="small_GTP"/>
    <property type="match status" value="1"/>
</dbReference>
<evidence type="ECO:0000256" key="4">
    <source>
        <dbReference type="PIRSR" id="PIRSR606689-2"/>
    </source>
</evidence>
<dbReference type="GO" id="GO:0006886">
    <property type="term" value="P:intracellular protein transport"/>
    <property type="evidence" value="ECO:0007669"/>
    <property type="project" value="TreeGrafter"/>
</dbReference>
<dbReference type="Gene3D" id="3.40.50.300">
    <property type="entry name" value="P-loop containing nucleotide triphosphate hydrolases"/>
    <property type="match status" value="1"/>
</dbReference>